<feature type="transmembrane region" description="Helical" evidence="1">
    <location>
        <begin position="350"/>
        <end position="368"/>
    </location>
</feature>
<feature type="transmembrane region" description="Helical" evidence="1">
    <location>
        <begin position="305"/>
        <end position="324"/>
    </location>
</feature>
<dbReference type="GO" id="GO:0016020">
    <property type="term" value="C:membrane"/>
    <property type="evidence" value="ECO:0007669"/>
    <property type="project" value="InterPro"/>
</dbReference>
<dbReference type="NCBIfam" id="NF047570">
    <property type="entry name" value="ABC_perm_EcsB"/>
    <property type="match status" value="1"/>
</dbReference>
<keyword evidence="1" id="KW-0472">Membrane</keyword>
<keyword evidence="1" id="KW-1133">Transmembrane helix</keyword>
<feature type="transmembrane region" description="Helical" evidence="1">
    <location>
        <begin position="106"/>
        <end position="127"/>
    </location>
</feature>
<keyword evidence="2" id="KW-0547">Nucleotide-binding</keyword>
<keyword evidence="2" id="KW-0067">ATP-binding</keyword>
<accession>A0AAX1RST7</accession>
<sequence>MITSKALFKKRLKAQRKERNYYNKFIFNGHFAIFLTILLGAFILGYGQWLKDVPSGVNYSLIVSIALSVSSIFPLKTLLEDADQLFLLPFEKEMKQYIRESIVMSYFARISLQIILLIIIFPLLNAIHPNQVTNFVIVCILAIVLPLLGLFLRWEWYLYGLENWSCNGVLFILNLSGFYVIIDGSSYFGFGSIVFTILLTLLLKNINAKKHFPWALMIAQAQQHRMNYYKFVNMFTDVKGMTAPAVRRKYLDVFLKAPNHFDSHHMYPFLFVRNFLRGKDAFNITLRLVVITAVLMIWLSHPIVSSVIGGLAMYMIILQMSQFYTQEAYSLWPQVWPVSEVKVIEGYQSFLNKVVVILGIVLSIIYLIMNISHFYMIIIFFIVGILTVKSTIKKLKYQETLLKD</sequence>
<dbReference type="GO" id="GO:0005524">
    <property type="term" value="F:ATP binding"/>
    <property type="evidence" value="ECO:0007669"/>
    <property type="project" value="UniProtKB-KW"/>
</dbReference>
<feature type="transmembrane region" description="Helical" evidence="1">
    <location>
        <begin position="164"/>
        <end position="181"/>
    </location>
</feature>
<feature type="transmembrane region" description="Helical" evidence="1">
    <location>
        <begin position="187"/>
        <end position="203"/>
    </location>
</feature>
<reference evidence="2 3" key="1">
    <citation type="journal article" date="2018" name="Vet. Microbiol.">
        <title>Characterisation of Staphylococcus felis isolated from cats using whole genome sequencing.</title>
        <authorList>
            <person name="Worthing K."/>
            <person name="Pang S."/>
            <person name="Trott D.J."/>
            <person name="Abraham S."/>
            <person name="Coombs G.W."/>
            <person name="Jordan D."/>
            <person name="McIntyre L."/>
            <person name="Davies M.R."/>
            <person name="Norris J."/>
        </authorList>
    </citation>
    <scope>NUCLEOTIDE SEQUENCE [LARGE SCALE GENOMIC DNA]</scope>
    <source>
        <strain evidence="2 3">F25</strain>
    </source>
</reference>
<evidence type="ECO:0000313" key="2">
    <source>
        <dbReference type="EMBL" id="REI19027.1"/>
    </source>
</evidence>
<protein>
    <submittedName>
        <fullName evidence="2">Multidrug ABC transporter ATP-binding protein</fullName>
    </submittedName>
</protein>
<dbReference type="InterPro" id="IPR010288">
    <property type="entry name" value="EcsB_ABC"/>
</dbReference>
<organism evidence="2 3">
    <name type="scientific">Staphylococcus felis</name>
    <dbReference type="NCBI Taxonomy" id="46127"/>
    <lineage>
        <taxon>Bacteria</taxon>
        <taxon>Bacillati</taxon>
        <taxon>Bacillota</taxon>
        <taxon>Bacilli</taxon>
        <taxon>Bacillales</taxon>
        <taxon>Staphylococcaceae</taxon>
        <taxon>Staphylococcus</taxon>
    </lineage>
</organism>
<proteinExistence type="predicted"/>
<feature type="transmembrane region" description="Helical" evidence="1">
    <location>
        <begin position="56"/>
        <end position="75"/>
    </location>
</feature>
<evidence type="ECO:0000313" key="3">
    <source>
        <dbReference type="Proteomes" id="UP000256337"/>
    </source>
</evidence>
<dbReference type="PIRSF" id="PIRSF037259">
    <property type="entry name" value="EcsB_ABC"/>
    <property type="match status" value="1"/>
</dbReference>
<dbReference type="Proteomes" id="UP000256337">
    <property type="component" value="Unassembled WGS sequence"/>
</dbReference>
<gene>
    <name evidence="2" type="ORF">DOS76_11810</name>
</gene>
<keyword evidence="1" id="KW-0812">Transmembrane</keyword>
<name>A0AAX1RST7_9STAP</name>
<feature type="transmembrane region" description="Helical" evidence="1">
    <location>
        <begin position="133"/>
        <end position="152"/>
    </location>
</feature>
<dbReference type="Pfam" id="PF05975">
    <property type="entry name" value="EcsB"/>
    <property type="match status" value="1"/>
</dbReference>
<comment type="caution">
    <text evidence="2">The sequence shown here is derived from an EMBL/GenBank/DDBJ whole genome shotgun (WGS) entry which is preliminary data.</text>
</comment>
<feature type="transmembrane region" description="Helical" evidence="1">
    <location>
        <begin position="21"/>
        <end position="44"/>
    </location>
</feature>
<evidence type="ECO:0000256" key="1">
    <source>
        <dbReference type="SAM" id="Phobius"/>
    </source>
</evidence>
<dbReference type="AlphaFoldDB" id="A0AAX1RST7"/>
<dbReference type="RefSeq" id="WP_115856184.1">
    <property type="nucleotide sequence ID" value="NZ_CAJUZR010000026.1"/>
</dbReference>
<dbReference type="EMBL" id="QKYD01000172">
    <property type="protein sequence ID" value="REI19027.1"/>
    <property type="molecule type" value="Genomic_DNA"/>
</dbReference>